<dbReference type="PANTHER" id="PTHR19277">
    <property type="entry name" value="PENTRAXIN"/>
    <property type="match status" value="1"/>
</dbReference>
<dbReference type="InterPro" id="IPR013431">
    <property type="entry name" value="Delta_60_rpt"/>
</dbReference>
<evidence type="ECO:0000256" key="9">
    <source>
        <dbReference type="ARBA" id="ARBA00023326"/>
    </source>
</evidence>
<evidence type="ECO:0000256" key="7">
    <source>
        <dbReference type="ARBA" id="ARBA00023273"/>
    </source>
</evidence>
<keyword evidence="8" id="KW-0326">Glycosidase</keyword>
<evidence type="ECO:0000313" key="12">
    <source>
        <dbReference type="EMBL" id="MFC3686882.1"/>
    </source>
</evidence>
<dbReference type="Proteomes" id="UP001595685">
    <property type="component" value="Unassembled WGS sequence"/>
</dbReference>
<dbReference type="Pfam" id="PF00041">
    <property type="entry name" value="fn3"/>
    <property type="match status" value="1"/>
</dbReference>
<gene>
    <name evidence="12" type="ORF">ACFOLH_00835</name>
</gene>
<proteinExistence type="predicted"/>
<dbReference type="RefSeq" id="WP_340295127.1">
    <property type="nucleotide sequence ID" value="NZ_JBBEOI010000209.1"/>
</dbReference>
<name>A0ABV7WBQ8_9MICO</name>
<evidence type="ECO:0000256" key="2">
    <source>
        <dbReference type="ARBA" id="ARBA00004316"/>
    </source>
</evidence>
<evidence type="ECO:0000256" key="4">
    <source>
        <dbReference type="ARBA" id="ARBA00022729"/>
    </source>
</evidence>
<dbReference type="InterPro" id="IPR013783">
    <property type="entry name" value="Ig-like_fold"/>
</dbReference>
<dbReference type="CDD" id="cd00110">
    <property type="entry name" value="LamG"/>
    <property type="match status" value="1"/>
</dbReference>
<evidence type="ECO:0000259" key="11">
    <source>
        <dbReference type="PROSITE" id="PS50853"/>
    </source>
</evidence>
<dbReference type="InterPro" id="IPR011047">
    <property type="entry name" value="Quinoprotein_ADH-like_sf"/>
</dbReference>
<dbReference type="InterPro" id="IPR051360">
    <property type="entry name" value="Neuronal_Pentraxin_Related"/>
</dbReference>
<dbReference type="EMBL" id="JBHRWW010000001">
    <property type="protein sequence ID" value="MFC3686882.1"/>
    <property type="molecule type" value="Genomic_DNA"/>
</dbReference>
<organism evidence="12 13">
    <name type="scientific">Aquipuribacter hungaricus</name>
    <dbReference type="NCBI Taxonomy" id="545624"/>
    <lineage>
        <taxon>Bacteria</taxon>
        <taxon>Bacillati</taxon>
        <taxon>Actinomycetota</taxon>
        <taxon>Actinomycetes</taxon>
        <taxon>Micrococcales</taxon>
        <taxon>Intrasporangiaceae</taxon>
        <taxon>Aquipuribacter</taxon>
    </lineage>
</organism>
<evidence type="ECO:0000256" key="5">
    <source>
        <dbReference type="ARBA" id="ARBA00022837"/>
    </source>
</evidence>
<dbReference type="InterPro" id="IPR036116">
    <property type="entry name" value="FN3_sf"/>
</dbReference>
<dbReference type="InterPro" id="IPR003961">
    <property type="entry name" value="FN3_dom"/>
</dbReference>
<dbReference type="Gene3D" id="2.130.10.10">
    <property type="entry name" value="YVTN repeat-like/Quinoprotein amine dehydrogenase"/>
    <property type="match status" value="1"/>
</dbReference>
<keyword evidence="7" id="KW-0966">Cell projection</keyword>
<dbReference type="Pfam" id="PF13385">
    <property type="entry name" value="Laminin_G_3"/>
    <property type="match status" value="2"/>
</dbReference>
<dbReference type="SUPFAM" id="SSF49899">
    <property type="entry name" value="Concanavalin A-like lectins/glucanases"/>
    <property type="match status" value="2"/>
</dbReference>
<dbReference type="InterPro" id="IPR015943">
    <property type="entry name" value="WD40/YVTN_repeat-like_dom_sf"/>
</dbReference>
<feature type="signal peptide" evidence="10">
    <location>
        <begin position="1"/>
        <end position="25"/>
    </location>
</feature>
<dbReference type="InterPro" id="IPR006558">
    <property type="entry name" value="LamG-like"/>
</dbReference>
<feature type="domain" description="Fibronectin type-III" evidence="11">
    <location>
        <begin position="1088"/>
        <end position="1177"/>
    </location>
</feature>
<dbReference type="SMART" id="SM00282">
    <property type="entry name" value="LamG"/>
    <property type="match status" value="2"/>
</dbReference>
<evidence type="ECO:0000256" key="10">
    <source>
        <dbReference type="SAM" id="SignalP"/>
    </source>
</evidence>
<evidence type="ECO:0000256" key="6">
    <source>
        <dbReference type="ARBA" id="ARBA00023157"/>
    </source>
</evidence>
<comment type="caution">
    <text evidence="12">The sequence shown here is derived from an EMBL/GenBank/DDBJ whole genome shotgun (WGS) entry which is preliminary data.</text>
</comment>
<evidence type="ECO:0000256" key="1">
    <source>
        <dbReference type="ARBA" id="ARBA00001913"/>
    </source>
</evidence>
<keyword evidence="3" id="KW-0479">Metal-binding</keyword>
<keyword evidence="13" id="KW-1185">Reference proteome</keyword>
<dbReference type="Pfam" id="PF17957">
    <property type="entry name" value="Big_7"/>
    <property type="match status" value="1"/>
</dbReference>
<dbReference type="SUPFAM" id="SSF50998">
    <property type="entry name" value="Quinoprotein alcohol dehydrogenase-like"/>
    <property type="match status" value="1"/>
</dbReference>
<protein>
    <submittedName>
        <fullName evidence="12">LamG-like jellyroll fold domain-containing protein</fullName>
    </submittedName>
</protein>
<comment type="cofactor">
    <cofactor evidence="1">
        <name>Ca(2+)</name>
        <dbReference type="ChEBI" id="CHEBI:29108"/>
    </cofactor>
</comment>
<dbReference type="InterPro" id="IPR013320">
    <property type="entry name" value="ConA-like_dom_sf"/>
</dbReference>
<dbReference type="SMART" id="SM00060">
    <property type="entry name" value="FN3"/>
    <property type="match status" value="2"/>
</dbReference>
<keyword evidence="9" id="KW-0624">Polysaccharide degradation</keyword>
<evidence type="ECO:0000256" key="3">
    <source>
        <dbReference type="ARBA" id="ARBA00022723"/>
    </source>
</evidence>
<sequence>MDNVRRTISLLLASVLVTAGLTALAAPALALQGTVPGAAATSWQTNGTVRAIAAVGGVVYVGGDFTAVRPPGAAPGTNQTTRNRLAAFDAATGALITGFNPDASATVRSLTVSPDGSRLYVGGDFTTIAGQTRNRLAAFSASTRALLPWAPAANGRVSGIAVQGTTVWVGGYFTRIGTTTRSRVAALDATSGALRPFTTNPDNVLYDIAVSPQGDRLYLAGAFLAVNGDTAQQAAAVVDATTGQVLPLPAAQEAIPRRTPGCIVETTDIAVDSTTAYYSAEGTGGGCFDGTFAAQHAGGTTKWISRCLGATQGVTLLDGVLYTGSHAHDCSGDRSFDPDAFTETGWSRGLSRKLLARGADDGALESWYPNTNGGAAGGLGPRTLANDGSQVFVGGEFTTVNGVAQQGFTRFSPAGPTARPSQPAAVRAIARGDGKVSVFVQSPTDNDDVDLVVRLYRSGTTAPIATADVHSLFWRQPVAGFEDTGLAPGTSVTYSVEVAEKNGTGVSPRTTAAPVTVLAQAPAYQAAVAADSPSLHWRLGEPAGPALSDASPRLDGGTVFGAPAFGQEGATADGDRSVRFDGASTYVSSEVMAQGPSQFSVEAWFSTTSTAGGKIIGFGDSRGGLDFNGNPQVSGQYDKQVYMTGDGRLVFGVYVGGTHTIASAPGLNDGAWHHVVGTQGPGGMVLYVDGVRVGRNGQAQNQGYPGVWRIGGDSLGGWPDQPPSAFFAGRIDEVAVYGAALPASSVAAHYSATGRTPALPPAPTDAYGASVVQDGPSFYWRLDGAGGATAADSSGMQEEGVVTGPVTFGVEGALEPGRTAARFGGAPAGVRSTSSSQPTVYSAELWTRTTTTTGGKLVGFGNAAEGNSGAYDKHVYMRDDGRLVFGVYVDGFATVVSDAAYNDGQWHHVVATQGPGGMRLYVDNQLVGSNPTSANQAYQGFWRVGGDNLGAWPDRPSSDWYSGDIDEVAVYDGVLAPADVDAHYRASGRTGPPDTSDPTVAITSPAAGAEVFGPVTVRAQADDDRGVVSVRLLVDGAQVAEDATAPYELPWSAVAEGEHVLTAVAADAAGNSTTSAPVAVVVPEDTTAPAQVQGLSASDVTASQATLAWTAATDDRGVAGYVVLRDGAELPGTTATTGRTDTGLSPSTTYGYQVVAVDAAGNRGAASAVLQVTTASSQTVVFSDAFGRADGPWGAPWQTTSGNGSATVASGAGRLAFTSTSGAYARATLALPGERDTDTLLRFRWTDTSVRSYLTVFTRGSGGWRNAYRPQDGLGVELSSWTGAVAVQRAQAGGVTTVATVPGAQQVSTAPQMLRLRVVGDTVMLKVWPAAAAEPQAWTTSLAVPGVAGPGQLFLSSVKAGTTAGAAAVEVDDVVVTRLAP</sequence>
<dbReference type="Gene3D" id="2.60.40.10">
    <property type="entry name" value="Immunoglobulins"/>
    <property type="match status" value="3"/>
</dbReference>
<comment type="subcellular location">
    <subcellularLocation>
        <location evidence="2">Cell projection</location>
    </subcellularLocation>
</comment>
<dbReference type="InterPro" id="IPR001791">
    <property type="entry name" value="Laminin_G"/>
</dbReference>
<keyword evidence="5" id="KW-0106">Calcium</keyword>
<accession>A0ABV7WBQ8</accession>
<evidence type="ECO:0000313" key="13">
    <source>
        <dbReference type="Proteomes" id="UP001595685"/>
    </source>
</evidence>
<keyword evidence="8" id="KW-0378">Hydrolase</keyword>
<dbReference type="PROSITE" id="PS50853">
    <property type="entry name" value="FN3"/>
    <property type="match status" value="1"/>
</dbReference>
<keyword evidence="9" id="KW-0119">Carbohydrate metabolism</keyword>
<dbReference type="PANTHER" id="PTHR19277:SF125">
    <property type="entry name" value="B6"/>
    <property type="match status" value="1"/>
</dbReference>
<dbReference type="Pfam" id="PF17164">
    <property type="entry name" value="DUF5122"/>
    <property type="match status" value="1"/>
</dbReference>
<keyword evidence="4 10" id="KW-0732">Signal</keyword>
<dbReference type="CDD" id="cd00063">
    <property type="entry name" value="FN3"/>
    <property type="match status" value="1"/>
</dbReference>
<dbReference type="Gene3D" id="2.60.120.200">
    <property type="match status" value="2"/>
</dbReference>
<feature type="chain" id="PRO_5047499739" evidence="10">
    <location>
        <begin position="26"/>
        <end position="1381"/>
    </location>
</feature>
<reference evidence="13" key="1">
    <citation type="journal article" date="2019" name="Int. J. Syst. Evol. Microbiol.">
        <title>The Global Catalogue of Microorganisms (GCM) 10K type strain sequencing project: providing services to taxonomists for standard genome sequencing and annotation.</title>
        <authorList>
            <consortium name="The Broad Institute Genomics Platform"/>
            <consortium name="The Broad Institute Genome Sequencing Center for Infectious Disease"/>
            <person name="Wu L."/>
            <person name="Ma J."/>
        </authorList>
    </citation>
    <scope>NUCLEOTIDE SEQUENCE [LARGE SCALE GENOMIC DNA]</scope>
    <source>
        <strain evidence="13">NCAIM B.02333</strain>
    </source>
</reference>
<dbReference type="SUPFAM" id="SSF49265">
    <property type="entry name" value="Fibronectin type III"/>
    <property type="match status" value="1"/>
</dbReference>
<dbReference type="SMART" id="SM00560">
    <property type="entry name" value="LamGL"/>
    <property type="match status" value="1"/>
</dbReference>
<keyword evidence="6" id="KW-1015">Disulfide bond</keyword>
<evidence type="ECO:0000256" key="8">
    <source>
        <dbReference type="ARBA" id="ARBA00023295"/>
    </source>
</evidence>